<keyword evidence="1" id="KW-0472">Membrane</keyword>
<gene>
    <name evidence="2" type="ORF">PVAP13_5KG493121</name>
</gene>
<keyword evidence="3" id="KW-1185">Reference proteome</keyword>
<dbReference type="AlphaFoldDB" id="A0A8T0SSG4"/>
<keyword evidence="1" id="KW-0812">Transmembrane</keyword>
<keyword evidence="1" id="KW-1133">Transmembrane helix</keyword>
<evidence type="ECO:0000313" key="3">
    <source>
        <dbReference type="Proteomes" id="UP000823388"/>
    </source>
</evidence>
<name>A0A8T0SSG4_PANVG</name>
<organism evidence="2 3">
    <name type="scientific">Panicum virgatum</name>
    <name type="common">Blackwell switchgrass</name>
    <dbReference type="NCBI Taxonomy" id="38727"/>
    <lineage>
        <taxon>Eukaryota</taxon>
        <taxon>Viridiplantae</taxon>
        <taxon>Streptophyta</taxon>
        <taxon>Embryophyta</taxon>
        <taxon>Tracheophyta</taxon>
        <taxon>Spermatophyta</taxon>
        <taxon>Magnoliopsida</taxon>
        <taxon>Liliopsida</taxon>
        <taxon>Poales</taxon>
        <taxon>Poaceae</taxon>
        <taxon>PACMAD clade</taxon>
        <taxon>Panicoideae</taxon>
        <taxon>Panicodae</taxon>
        <taxon>Paniceae</taxon>
        <taxon>Panicinae</taxon>
        <taxon>Panicum</taxon>
        <taxon>Panicum sect. Hiantes</taxon>
    </lineage>
</organism>
<sequence>MGPSEGRRRARQRRAPSHRRWWMALVAVALRVGGFVGELVVAVALRCVAPPSDFWWFRLWTLEGGHLPTSGQVPEPRRARIRTGQDPLVGNGTCRVLLARSFGRDSLRVGSILHIR</sequence>
<accession>A0A8T0SSG4</accession>
<comment type="caution">
    <text evidence="2">The sequence shown here is derived from an EMBL/GenBank/DDBJ whole genome shotgun (WGS) entry which is preliminary data.</text>
</comment>
<protein>
    <submittedName>
        <fullName evidence="2">Uncharacterized protein</fullName>
    </submittedName>
</protein>
<evidence type="ECO:0000313" key="2">
    <source>
        <dbReference type="EMBL" id="KAG2600124.1"/>
    </source>
</evidence>
<reference evidence="2" key="1">
    <citation type="submission" date="2020-05" db="EMBL/GenBank/DDBJ databases">
        <title>WGS assembly of Panicum virgatum.</title>
        <authorList>
            <person name="Lovell J.T."/>
            <person name="Jenkins J."/>
            <person name="Shu S."/>
            <person name="Juenger T.E."/>
            <person name="Schmutz J."/>
        </authorList>
    </citation>
    <scope>NUCLEOTIDE SEQUENCE</scope>
    <source>
        <strain evidence="2">AP13</strain>
    </source>
</reference>
<dbReference type="Proteomes" id="UP000823388">
    <property type="component" value="Chromosome 5K"/>
</dbReference>
<evidence type="ECO:0000256" key="1">
    <source>
        <dbReference type="SAM" id="Phobius"/>
    </source>
</evidence>
<proteinExistence type="predicted"/>
<feature type="transmembrane region" description="Helical" evidence="1">
    <location>
        <begin position="21"/>
        <end position="45"/>
    </location>
</feature>
<dbReference type="EMBL" id="CM029045">
    <property type="protein sequence ID" value="KAG2600124.1"/>
    <property type="molecule type" value="Genomic_DNA"/>
</dbReference>